<accession>A0ABY7EAS3</accession>
<reference evidence="2" key="1">
    <citation type="submission" date="2022-11" db="EMBL/GenBank/DDBJ databases">
        <title>Centuries of genome instability and evolution in soft-shell clam transmissible cancer (bioRxiv).</title>
        <authorList>
            <person name="Hart S.F.M."/>
            <person name="Yonemitsu M.A."/>
            <person name="Giersch R.M."/>
            <person name="Beal B.F."/>
            <person name="Arriagada G."/>
            <person name="Davis B.W."/>
            <person name="Ostrander E.A."/>
            <person name="Goff S.P."/>
            <person name="Metzger M.J."/>
        </authorList>
    </citation>
    <scope>NUCLEOTIDE SEQUENCE</scope>
    <source>
        <strain evidence="2">MELC-2E11</strain>
        <tissue evidence="2">Siphon/mantle</tissue>
    </source>
</reference>
<organism evidence="2 3">
    <name type="scientific">Mya arenaria</name>
    <name type="common">Soft-shell clam</name>
    <dbReference type="NCBI Taxonomy" id="6604"/>
    <lineage>
        <taxon>Eukaryota</taxon>
        <taxon>Metazoa</taxon>
        <taxon>Spiralia</taxon>
        <taxon>Lophotrochozoa</taxon>
        <taxon>Mollusca</taxon>
        <taxon>Bivalvia</taxon>
        <taxon>Autobranchia</taxon>
        <taxon>Heteroconchia</taxon>
        <taxon>Euheterodonta</taxon>
        <taxon>Imparidentia</taxon>
        <taxon>Neoheterodontei</taxon>
        <taxon>Myida</taxon>
        <taxon>Myoidea</taxon>
        <taxon>Myidae</taxon>
        <taxon>Mya</taxon>
    </lineage>
</organism>
<feature type="region of interest" description="Disordered" evidence="1">
    <location>
        <begin position="65"/>
        <end position="95"/>
    </location>
</feature>
<name>A0ABY7EAS3_MYAAR</name>
<proteinExistence type="predicted"/>
<evidence type="ECO:0000313" key="3">
    <source>
        <dbReference type="Proteomes" id="UP001164746"/>
    </source>
</evidence>
<keyword evidence="3" id="KW-1185">Reference proteome</keyword>
<sequence>MQVINEYPAQPSTSTSSYAGTYSCQCESQLSQIWSWLGTLEQRTAWLMQRSYPGRVFNKLDRSSLNSPSIGNSTTTTSFVTQQEEQPSSVDTMDNSSTASQLTLYGSYTKAQLVARINGVGDYSKAAKLLFRLLYQEEEYRGRTLGGGRPNVKYDRRPVLEDLTKMDIIYEIITEKYSMSSAAVDDKIREILKPSRVFKKIRLKTSD</sequence>
<gene>
    <name evidence="2" type="ORF">MAR_021197</name>
</gene>
<dbReference type="EMBL" id="CP111016">
    <property type="protein sequence ID" value="WAR05828.1"/>
    <property type="molecule type" value="Genomic_DNA"/>
</dbReference>
<evidence type="ECO:0000313" key="2">
    <source>
        <dbReference type="EMBL" id="WAR05828.1"/>
    </source>
</evidence>
<protein>
    <recommendedName>
        <fullName evidence="4">BEN domain-containing protein</fullName>
    </recommendedName>
</protein>
<evidence type="ECO:0000256" key="1">
    <source>
        <dbReference type="SAM" id="MobiDB-lite"/>
    </source>
</evidence>
<dbReference type="Proteomes" id="UP001164746">
    <property type="component" value="Chromosome 5"/>
</dbReference>
<evidence type="ECO:0008006" key="4">
    <source>
        <dbReference type="Google" id="ProtNLM"/>
    </source>
</evidence>